<accession>A0AAW8FXB1</accession>
<protein>
    <submittedName>
        <fullName evidence="1">Uncharacterized protein</fullName>
    </submittedName>
</protein>
<dbReference type="EMBL" id="JAUSZV010000006">
    <property type="protein sequence ID" value="MDQ0913672.1"/>
    <property type="molecule type" value="Genomic_DNA"/>
</dbReference>
<dbReference type="Proteomes" id="UP001234216">
    <property type="component" value="Unassembled WGS sequence"/>
</dbReference>
<name>A0AAW8FXB1_9ACTN</name>
<proteinExistence type="predicted"/>
<evidence type="ECO:0000313" key="1">
    <source>
        <dbReference type="EMBL" id="MDQ0913672.1"/>
    </source>
</evidence>
<dbReference type="AlphaFoldDB" id="A0AAW8FXB1"/>
<reference evidence="1" key="1">
    <citation type="submission" date="2023-07" db="EMBL/GenBank/DDBJ databases">
        <title>Comparative genomics of wheat-associated soil bacteria to identify genetic determinants of phenazine resistance.</title>
        <authorList>
            <person name="Mouncey N."/>
        </authorList>
    </citation>
    <scope>NUCLEOTIDE SEQUENCE</scope>
    <source>
        <strain evidence="1">V4I22</strain>
    </source>
</reference>
<dbReference type="RefSeq" id="WP_306987078.1">
    <property type="nucleotide sequence ID" value="NZ_JAUSZV010000006.1"/>
</dbReference>
<comment type="caution">
    <text evidence="1">The sequence shown here is derived from an EMBL/GenBank/DDBJ whole genome shotgun (WGS) entry which is preliminary data.</text>
</comment>
<sequence>MTVGEVLVSVRKFDGRPHRHRPMARPREDEQGVRLGAQVGTVYSKGDVGPVCTTEEPQIMLFPRDAWWTAQVTMVDLDLIRCVVARNPWSTSAPDPESVHISSGGT</sequence>
<gene>
    <name evidence="1" type="ORF">QFZ22_009744</name>
</gene>
<organism evidence="1 2">
    <name type="scientific">Streptomyces canus</name>
    <dbReference type="NCBI Taxonomy" id="58343"/>
    <lineage>
        <taxon>Bacteria</taxon>
        <taxon>Bacillati</taxon>
        <taxon>Actinomycetota</taxon>
        <taxon>Actinomycetes</taxon>
        <taxon>Kitasatosporales</taxon>
        <taxon>Streptomycetaceae</taxon>
        <taxon>Streptomyces</taxon>
        <taxon>Streptomyces aurantiacus group</taxon>
    </lineage>
</organism>
<evidence type="ECO:0000313" key="2">
    <source>
        <dbReference type="Proteomes" id="UP001234216"/>
    </source>
</evidence>